<evidence type="ECO:0000313" key="3">
    <source>
        <dbReference type="Proteomes" id="UP000006813"/>
    </source>
</evidence>
<keyword evidence="2" id="KW-0808">Transferase</keyword>
<dbReference type="EMBL" id="JH165520">
    <property type="protein sequence ID" value="EHA97235.1"/>
    <property type="molecule type" value="Genomic_DNA"/>
</dbReference>
<gene>
    <name evidence="2" type="ORF">GW7_05773</name>
</gene>
<dbReference type="PANTHER" id="PTHR21367">
    <property type="entry name" value="ARGININE-TRNA-PROTEIN TRANSFERASE 1"/>
    <property type="match status" value="1"/>
</dbReference>
<dbReference type="GO" id="GO:0005737">
    <property type="term" value="C:cytoplasm"/>
    <property type="evidence" value="ECO:0007669"/>
    <property type="project" value="TreeGrafter"/>
</dbReference>
<reference evidence="2 3" key="1">
    <citation type="journal article" date="2011" name="Nature">
        <title>Genome sequencing reveals insights into physiology and longevity of the naked mole rat.</title>
        <authorList>
            <person name="Kim E.B."/>
            <person name="Fang X."/>
            <person name="Fushan A.A."/>
            <person name="Huang Z."/>
            <person name="Lobanov A.V."/>
            <person name="Han L."/>
            <person name="Marino S.M."/>
            <person name="Sun X."/>
            <person name="Turanov A.A."/>
            <person name="Yang P."/>
            <person name="Yim S.H."/>
            <person name="Zhao X."/>
            <person name="Kasaikina M.V."/>
            <person name="Stoletzki N."/>
            <person name="Peng C."/>
            <person name="Polak P."/>
            <person name="Xiong Z."/>
            <person name="Kiezun A."/>
            <person name="Zhu Y."/>
            <person name="Chen Y."/>
            <person name="Kryukov G.V."/>
            <person name="Zhang Q."/>
            <person name="Peshkin L."/>
            <person name="Yang L."/>
            <person name="Bronson R.T."/>
            <person name="Buffenstein R."/>
            <person name="Wang B."/>
            <person name="Han C."/>
            <person name="Li Q."/>
            <person name="Chen L."/>
            <person name="Zhao W."/>
            <person name="Sunyaev S.R."/>
            <person name="Park T.J."/>
            <person name="Zhang G."/>
            <person name="Wang J."/>
            <person name="Gladyshev V.N."/>
        </authorList>
    </citation>
    <scope>NUCLEOTIDE SEQUENCE [LARGE SCALE GENOMIC DNA]</scope>
</reference>
<accession>G5AJM5</accession>
<dbReference type="Proteomes" id="UP000006813">
    <property type="component" value="Unassembled WGS sequence"/>
</dbReference>
<sequence>MASWNGLPSSIVGYFEGVDFYRCGYCKNIEGSRSNGMWAYSMPVQDSQDLIDRGWKLHEKTSQLSYYYMGFYIHSCLKTKYKGQYRPSDLLCPETYVWVPIEQCLPSLENSKYCRLYQDPEAADEGHSEEPDRVRVFHKKAIMPYPKRGGHCAAVCKPGGADLLREDAAVQKLKRAPCLPLRP</sequence>
<evidence type="ECO:0000259" key="1">
    <source>
        <dbReference type="Pfam" id="PF04377"/>
    </source>
</evidence>
<evidence type="ECO:0000313" key="2">
    <source>
        <dbReference type="EMBL" id="EHA97235.1"/>
    </source>
</evidence>
<name>G5AJM5_HETGA</name>
<dbReference type="InterPro" id="IPR007472">
    <property type="entry name" value="N-end_Aminoacyl_Trfase_C"/>
</dbReference>
<dbReference type="Pfam" id="PF04377">
    <property type="entry name" value="ATE_C"/>
    <property type="match status" value="1"/>
</dbReference>
<feature type="domain" description="N-end rule aminoacyl transferase C-terminal" evidence="1">
    <location>
        <begin position="60"/>
        <end position="92"/>
    </location>
</feature>
<dbReference type="InterPro" id="IPR030700">
    <property type="entry name" value="N-end_Aminoacyl_Trfase"/>
</dbReference>
<dbReference type="PANTHER" id="PTHR21367:SF1">
    <property type="entry name" value="ARGINYL-TRNA--PROTEIN TRANSFERASE 1"/>
    <property type="match status" value="1"/>
</dbReference>
<protein>
    <submittedName>
        <fullName evidence="2">Arginyl-tRNA--protein transferase 1</fullName>
    </submittedName>
</protein>
<dbReference type="AlphaFoldDB" id="G5AJM5"/>
<dbReference type="GO" id="GO:0004057">
    <property type="term" value="F:arginyl-tRNA--protein transferase activity"/>
    <property type="evidence" value="ECO:0007669"/>
    <property type="project" value="InterPro"/>
</dbReference>
<dbReference type="InParanoid" id="G5AJM5"/>
<dbReference type="STRING" id="10181.G5AJM5"/>
<proteinExistence type="predicted"/>
<organism evidence="2 3">
    <name type="scientific">Heterocephalus glaber</name>
    <name type="common">Naked mole rat</name>
    <dbReference type="NCBI Taxonomy" id="10181"/>
    <lineage>
        <taxon>Eukaryota</taxon>
        <taxon>Metazoa</taxon>
        <taxon>Chordata</taxon>
        <taxon>Craniata</taxon>
        <taxon>Vertebrata</taxon>
        <taxon>Euteleostomi</taxon>
        <taxon>Mammalia</taxon>
        <taxon>Eutheria</taxon>
        <taxon>Euarchontoglires</taxon>
        <taxon>Glires</taxon>
        <taxon>Rodentia</taxon>
        <taxon>Hystricomorpha</taxon>
        <taxon>Bathyergidae</taxon>
        <taxon>Heterocephalus</taxon>
    </lineage>
</organism>